<reference evidence="1 2" key="1">
    <citation type="submission" date="2019-02" db="EMBL/GenBank/DDBJ databases">
        <title>Deep-cultivation of Planctomycetes and their phenomic and genomic characterization uncovers novel biology.</title>
        <authorList>
            <person name="Wiegand S."/>
            <person name="Jogler M."/>
            <person name="Boedeker C."/>
            <person name="Pinto D."/>
            <person name="Vollmers J."/>
            <person name="Rivas-Marin E."/>
            <person name="Kohn T."/>
            <person name="Peeters S.H."/>
            <person name="Heuer A."/>
            <person name="Rast P."/>
            <person name="Oberbeckmann S."/>
            <person name="Bunk B."/>
            <person name="Jeske O."/>
            <person name="Meyerdierks A."/>
            <person name="Storesund J.E."/>
            <person name="Kallscheuer N."/>
            <person name="Luecker S."/>
            <person name="Lage O.M."/>
            <person name="Pohl T."/>
            <person name="Merkel B.J."/>
            <person name="Hornburger P."/>
            <person name="Mueller R.-W."/>
            <person name="Bruemmer F."/>
            <person name="Labrenz M."/>
            <person name="Spormann A.M."/>
            <person name="Op Den Camp H."/>
            <person name="Overmann J."/>
            <person name="Amann R."/>
            <person name="Jetten M.S.M."/>
            <person name="Mascher T."/>
            <person name="Medema M.H."/>
            <person name="Devos D.P."/>
            <person name="Kaster A.-K."/>
            <person name="Ovreas L."/>
            <person name="Rohde M."/>
            <person name="Galperin M.Y."/>
            <person name="Jogler C."/>
        </authorList>
    </citation>
    <scope>NUCLEOTIDE SEQUENCE [LARGE SCALE GENOMIC DNA]</scope>
    <source>
        <strain evidence="1 2">V7</strain>
    </source>
</reference>
<dbReference type="RefSeq" id="WP_146413738.1">
    <property type="nucleotide sequence ID" value="NZ_SJPZ01000001.1"/>
</dbReference>
<proteinExistence type="predicted"/>
<gene>
    <name evidence="1" type="ORF">V7x_28810</name>
</gene>
<protein>
    <submittedName>
        <fullName evidence="1">Uncharacterized protein</fullName>
    </submittedName>
</protein>
<accession>A0A5C6FWE4</accession>
<comment type="caution">
    <text evidence="1">The sequence shown here is derived from an EMBL/GenBank/DDBJ whole genome shotgun (WGS) entry which is preliminary data.</text>
</comment>
<dbReference type="AlphaFoldDB" id="A0A5C6FWE4"/>
<name>A0A5C6FWE4_9PLAN</name>
<evidence type="ECO:0000313" key="1">
    <source>
        <dbReference type="EMBL" id="TWU67307.1"/>
    </source>
</evidence>
<dbReference type="EMBL" id="SJPZ01000001">
    <property type="protein sequence ID" value="TWU67307.1"/>
    <property type="molecule type" value="Genomic_DNA"/>
</dbReference>
<dbReference type="Proteomes" id="UP000316476">
    <property type="component" value="Unassembled WGS sequence"/>
</dbReference>
<sequence length="149" mass="15870">MSQIGSALRTFALSSSAIDDAIGDRMSPGHRPQGEPGDGAAVTYQIITSTPDESLTGDARHETARIQFDVYDNDEDNADAVARQLRLRLLQAFGTLPVSDADDAAELFVTGVSTAGGVRHSSNQAPIDASDDWLYRVGFDLTVSFNPPS</sequence>
<evidence type="ECO:0000313" key="2">
    <source>
        <dbReference type="Proteomes" id="UP000316476"/>
    </source>
</evidence>
<organism evidence="1 2">
    <name type="scientific">Crateriforma conspicua</name>
    <dbReference type="NCBI Taxonomy" id="2527996"/>
    <lineage>
        <taxon>Bacteria</taxon>
        <taxon>Pseudomonadati</taxon>
        <taxon>Planctomycetota</taxon>
        <taxon>Planctomycetia</taxon>
        <taxon>Planctomycetales</taxon>
        <taxon>Planctomycetaceae</taxon>
        <taxon>Crateriforma</taxon>
    </lineage>
</organism>